<reference evidence="2" key="1">
    <citation type="submission" date="2017-02" db="EMBL/GenBank/DDBJ databases">
        <authorList>
            <person name="Varghese N."/>
            <person name="Submissions S."/>
        </authorList>
    </citation>
    <scope>NUCLEOTIDE SEQUENCE [LARGE SCALE GENOMIC DNA]</scope>
    <source>
        <strain evidence="2">ATCC 700200</strain>
    </source>
</reference>
<dbReference type="Proteomes" id="UP000190774">
    <property type="component" value="Unassembled WGS sequence"/>
</dbReference>
<proteinExistence type="predicted"/>
<accession>A0A1T4YJT1</accession>
<evidence type="ECO:0008006" key="3">
    <source>
        <dbReference type="Google" id="ProtNLM"/>
    </source>
</evidence>
<dbReference type="AlphaFoldDB" id="A0A1T4YJT1"/>
<organism evidence="1 2">
    <name type="scientific">Prosthecobacter debontii</name>
    <dbReference type="NCBI Taxonomy" id="48467"/>
    <lineage>
        <taxon>Bacteria</taxon>
        <taxon>Pseudomonadati</taxon>
        <taxon>Verrucomicrobiota</taxon>
        <taxon>Verrucomicrobiia</taxon>
        <taxon>Verrucomicrobiales</taxon>
        <taxon>Verrucomicrobiaceae</taxon>
        <taxon>Prosthecobacter</taxon>
    </lineage>
</organism>
<name>A0A1T4YJT1_9BACT</name>
<evidence type="ECO:0000313" key="1">
    <source>
        <dbReference type="EMBL" id="SKB02084.1"/>
    </source>
</evidence>
<dbReference type="STRING" id="48467.SAMN02745166_03537"/>
<keyword evidence="2" id="KW-1185">Reference proteome</keyword>
<protein>
    <recommendedName>
        <fullName evidence="3">T6SS immunity protein Tdi1 C-terminal domain-containing protein</fullName>
    </recommendedName>
</protein>
<sequence length="166" mass="18400">MIAHPAGFILRYGAIHFRGCVDQPDWHSLRKAWYGDHSFHRLYPSVFETDIPFAQDQMGDQYLLRSEEVFRLDAETGKVDRFASDLESFMAGIDGDIAAYLNVGLDHQLEPGFLLLAYPPFCMAESSGGASLRPVPSGELILFHADLAAQIRDVPDGGKVIITATE</sequence>
<gene>
    <name evidence="1" type="ORF">SAMN02745166_03537</name>
</gene>
<dbReference type="EMBL" id="FUYE01000013">
    <property type="protein sequence ID" value="SKB02084.1"/>
    <property type="molecule type" value="Genomic_DNA"/>
</dbReference>
<evidence type="ECO:0000313" key="2">
    <source>
        <dbReference type="Proteomes" id="UP000190774"/>
    </source>
</evidence>